<dbReference type="InterPro" id="IPR009297">
    <property type="entry name" value="DUF952"/>
</dbReference>
<dbReference type="Proteomes" id="UP000288351">
    <property type="component" value="Unassembled WGS sequence"/>
</dbReference>
<proteinExistence type="predicted"/>
<organism evidence="1 2">
    <name type="scientific">Streptomyces noursei</name>
    <name type="common">Streptomyces albulus</name>
    <dbReference type="NCBI Taxonomy" id="1971"/>
    <lineage>
        <taxon>Bacteria</taxon>
        <taxon>Bacillati</taxon>
        <taxon>Actinomycetota</taxon>
        <taxon>Actinomycetes</taxon>
        <taxon>Kitasatosporales</taxon>
        <taxon>Streptomycetaceae</taxon>
        <taxon>Streptomyces</taxon>
    </lineage>
</organism>
<sequence>MIYHVVALDDWLAAPDRPYSPASLDEAGFVHCSPDEKTALAVATAFYRHTAGPLMALLIDEHKLDVLVRWESADTAPPPGVAPGTVFPHVYGRINRDAVEGLMEIVRDGDGHATGLAVWP</sequence>
<comment type="caution">
    <text evidence="1">The sequence shown here is derived from an EMBL/GenBank/DDBJ whole genome shotgun (WGS) entry which is preliminary data.</text>
</comment>
<dbReference type="STRING" id="68570.DC74_19"/>
<gene>
    <name evidence="1" type="ORF">SALB_00818</name>
</gene>
<reference evidence="1 2" key="1">
    <citation type="journal article" date="2019" name="Microbiol. Resour. Announc.">
        <title>Draft Genome Sequence of the Most Traditional epsilon-Poly-l-Lysine Producer, Streptomyces albulus NBRC14147.</title>
        <authorList>
            <person name="Yamanaka K."/>
            <person name="Hamano Y."/>
        </authorList>
    </citation>
    <scope>NUCLEOTIDE SEQUENCE [LARGE SCALE GENOMIC DNA]</scope>
    <source>
        <strain evidence="1 2">NBRC 14147</strain>
    </source>
</reference>
<evidence type="ECO:0000313" key="2">
    <source>
        <dbReference type="Proteomes" id="UP000288351"/>
    </source>
</evidence>
<evidence type="ECO:0000313" key="1">
    <source>
        <dbReference type="EMBL" id="GCB88149.1"/>
    </source>
</evidence>
<dbReference type="Pfam" id="PF06108">
    <property type="entry name" value="DUF952"/>
    <property type="match status" value="1"/>
</dbReference>
<name>A0A059VY81_STRNR</name>
<dbReference type="PANTHER" id="PTHR34129:SF1">
    <property type="entry name" value="DUF952 DOMAIN-CONTAINING PROTEIN"/>
    <property type="match status" value="1"/>
</dbReference>
<protein>
    <submittedName>
        <fullName evidence="1">Uncharacterized protein</fullName>
    </submittedName>
</protein>
<dbReference type="RefSeq" id="WP_016577416.1">
    <property type="nucleotide sequence ID" value="NZ_BHXC01000006.1"/>
</dbReference>
<dbReference type="EMBL" id="BHXC01000006">
    <property type="protein sequence ID" value="GCB88149.1"/>
    <property type="molecule type" value="Genomic_DNA"/>
</dbReference>
<dbReference type="AlphaFoldDB" id="A0A059VY81"/>
<dbReference type="eggNOG" id="COG3502">
    <property type="taxonomic scope" value="Bacteria"/>
</dbReference>
<dbReference type="SUPFAM" id="SSF56399">
    <property type="entry name" value="ADP-ribosylation"/>
    <property type="match status" value="1"/>
</dbReference>
<dbReference type="PANTHER" id="PTHR34129">
    <property type="entry name" value="BLR1139 PROTEIN"/>
    <property type="match status" value="1"/>
</dbReference>
<accession>A0A059VY81</accession>
<dbReference type="Gene3D" id="3.20.170.20">
    <property type="entry name" value="Protein of unknown function DUF952"/>
    <property type="match status" value="1"/>
</dbReference>